<organism evidence="1 2">
    <name type="scientific">Sinorhizobium sojae CCBAU 05684</name>
    <dbReference type="NCBI Taxonomy" id="716928"/>
    <lineage>
        <taxon>Bacteria</taxon>
        <taxon>Pseudomonadati</taxon>
        <taxon>Pseudomonadota</taxon>
        <taxon>Alphaproteobacteria</taxon>
        <taxon>Hyphomicrobiales</taxon>
        <taxon>Rhizobiaceae</taxon>
        <taxon>Sinorhizobium/Ensifer group</taxon>
        <taxon>Sinorhizobium</taxon>
    </lineage>
</organism>
<evidence type="ECO:0000313" key="2">
    <source>
        <dbReference type="Proteomes" id="UP000217211"/>
    </source>
</evidence>
<keyword evidence="2" id="KW-1185">Reference proteome</keyword>
<dbReference type="Proteomes" id="UP000217211">
    <property type="component" value="Chromosome"/>
</dbReference>
<evidence type="ECO:0000313" key="1">
    <source>
        <dbReference type="EMBL" id="ASY63284.1"/>
    </source>
</evidence>
<reference evidence="1 2" key="1">
    <citation type="submission" date="2017-08" db="EMBL/GenBank/DDBJ databases">
        <title>Multipartite genome sequences of Sinorhizobium species nodulating soybeans.</title>
        <authorList>
            <person name="Tian C.F."/>
        </authorList>
    </citation>
    <scope>NUCLEOTIDE SEQUENCE [LARGE SCALE GENOMIC DNA]</scope>
    <source>
        <strain evidence="1 2">CCBAU 05684</strain>
    </source>
</reference>
<dbReference type="AlphaFoldDB" id="A0A249PC88"/>
<dbReference type="KEGG" id="esj:SJ05684_c18420"/>
<gene>
    <name evidence="1" type="ORF">SJ05684_c18420</name>
</gene>
<accession>A0A249PC88</accession>
<protein>
    <submittedName>
        <fullName evidence="1">Uncharacterized protein</fullName>
    </submittedName>
</protein>
<proteinExistence type="predicted"/>
<sequence>MKGRWRRETYAIPIAAFVRGEALRSADAPHGPKVNAGYVAMRARGRKTVFPADFMRTG</sequence>
<name>A0A249PC88_9HYPH</name>
<dbReference type="EMBL" id="CP023067">
    <property type="protein sequence ID" value="ASY63284.1"/>
    <property type="molecule type" value="Genomic_DNA"/>
</dbReference>